<dbReference type="GO" id="GO:0051707">
    <property type="term" value="P:response to other organism"/>
    <property type="evidence" value="ECO:0007669"/>
    <property type="project" value="UniProtKB-ARBA"/>
</dbReference>
<dbReference type="PANTHER" id="PTHR36766:SF40">
    <property type="entry name" value="DISEASE RESISTANCE PROTEIN RGA3"/>
    <property type="match status" value="1"/>
</dbReference>
<gene>
    <name evidence="11" type="primary">LOC123047620</name>
</gene>
<comment type="similarity">
    <text evidence="1">Belongs to the disease resistance NB-LRR family.</text>
</comment>
<keyword evidence="12" id="KW-1185">Reference proteome</keyword>
<dbReference type="InterPro" id="IPR041118">
    <property type="entry name" value="Rx_N"/>
</dbReference>
<dbReference type="PRINTS" id="PR00364">
    <property type="entry name" value="DISEASERSIST"/>
</dbReference>
<feature type="domain" description="R13L1/DRL21-like LRR repeat region" evidence="10">
    <location>
        <begin position="704"/>
        <end position="835"/>
    </location>
</feature>
<keyword evidence="6" id="KW-0067">ATP-binding</keyword>
<evidence type="ECO:0000256" key="6">
    <source>
        <dbReference type="ARBA" id="ARBA00022840"/>
    </source>
</evidence>
<keyword evidence="5" id="KW-0611">Plant defense</keyword>
<evidence type="ECO:0000259" key="10">
    <source>
        <dbReference type="Pfam" id="PF25019"/>
    </source>
</evidence>
<dbReference type="Gene3D" id="3.80.10.10">
    <property type="entry name" value="Ribonuclease Inhibitor"/>
    <property type="match status" value="3"/>
</dbReference>
<dbReference type="Gene3D" id="3.40.50.300">
    <property type="entry name" value="P-loop containing nucleotide triphosphate hydrolases"/>
    <property type="match status" value="1"/>
</dbReference>
<evidence type="ECO:0000256" key="3">
    <source>
        <dbReference type="ARBA" id="ARBA00022737"/>
    </source>
</evidence>
<dbReference type="Gene3D" id="1.20.5.4130">
    <property type="match status" value="1"/>
</dbReference>
<feature type="domain" description="Disease resistance N-terminal" evidence="8">
    <location>
        <begin position="44"/>
        <end position="102"/>
    </location>
</feature>
<keyword evidence="3" id="KW-0677">Repeat</keyword>
<dbReference type="SUPFAM" id="SSF52540">
    <property type="entry name" value="P-loop containing nucleoside triphosphate hydrolases"/>
    <property type="match status" value="1"/>
</dbReference>
<evidence type="ECO:0000256" key="1">
    <source>
        <dbReference type="ARBA" id="ARBA00008894"/>
    </source>
</evidence>
<dbReference type="Gene3D" id="1.10.8.430">
    <property type="entry name" value="Helical domain of apoptotic protease-activating factors"/>
    <property type="match status" value="1"/>
</dbReference>
<accession>A0A3B6CHB8</accession>
<dbReference type="InterPro" id="IPR036388">
    <property type="entry name" value="WH-like_DNA-bd_sf"/>
</dbReference>
<dbReference type="InterPro" id="IPR058922">
    <property type="entry name" value="WHD_DRP"/>
</dbReference>
<evidence type="ECO:0000256" key="2">
    <source>
        <dbReference type="ARBA" id="ARBA00022614"/>
    </source>
</evidence>
<evidence type="ECO:0008006" key="13">
    <source>
        <dbReference type="Google" id="ProtNLM"/>
    </source>
</evidence>
<dbReference type="Gramene" id="TraesCS2B02G618700.1">
    <property type="protein sequence ID" value="TraesCS2B02G618700.1"/>
    <property type="gene ID" value="TraesCS2B02G618700"/>
</dbReference>
<dbReference type="InterPro" id="IPR042197">
    <property type="entry name" value="Apaf_helical"/>
</dbReference>
<dbReference type="GO" id="GO:0005524">
    <property type="term" value="F:ATP binding"/>
    <property type="evidence" value="ECO:0007669"/>
    <property type="project" value="UniProtKB-KW"/>
</dbReference>
<protein>
    <recommendedName>
        <fullName evidence="13">NB-ARC domain-containing protein</fullName>
    </recommendedName>
</protein>
<evidence type="ECO:0000313" key="12">
    <source>
        <dbReference type="Proteomes" id="UP000019116"/>
    </source>
</evidence>
<evidence type="ECO:0000256" key="4">
    <source>
        <dbReference type="ARBA" id="ARBA00022741"/>
    </source>
</evidence>
<dbReference type="Gramene" id="TraesCS2B03G1572100.2">
    <property type="protein sequence ID" value="TraesCS2B03G1572100.2.CDS"/>
    <property type="gene ID" value="TraesCS2B03G1572100"/>
</dbReference>
<dbReference type="SUPFAM" id="SSF52058">
    <property type="entry name" value="L domain-like"/>
    <property type="match status" value="1"/>
</dbReference>
<reference evidence="11" key="2">
    <citation type="submission" date="2018-10" db="UniProtKB">
        <authorList>
            <consortium name="EnsemblPlants"/>
        </authorList>
    </citation>
    <scope>IDENTIFICATION</scope>
</reference>
<dbReference type="SUPFAM" id="SSF52047">
    <property type="entry name" value="RNI-like"/>
    <property type="match status" value="1"/>
</dbReference>
<dbReference type="GO" id="GO:0043531">
    <property type="term" value="F:ADP binding"/>
    <property type="evidence" value="ECO:0007669"/>
    <property type="project" value="InterPro"/>
</dbReference>
<evidence type="ECO:0000259" key="9">
    <source>
        <dbReference type="Pfam" id="PF23559"/>
    </source>
</evidence>
<reference evidence="11" key="1">
    <citation type="submission" date="2018-08" db="EMBL/GenBank/DDBJ databases">
        <authorList>
            <person name="Rossello M."/>
        </authorList>
    </citation>
    <scope>NUCLEOTIDE SEQUENCE [LARGE SCALE GENOMIC DNA]</scope>
    <source>
        <strain evidence="11">cv. Chinese Spring</strain>
    </source>
</reference>
<dbReference type="STRING" id="4565.A0A3B6CHB8"/>
<dbReference type="Pfam" id="PF00931">
    <property type="entry name" value="NB-ARC"/>
    <property type="match status" value="1"/>
</dbReference>
<name>A0A3B6CHB8_WHEAT</name>
<proteinExistence type="inferred from homology"/>
<dbReference type="Pfam" id="PF25019">
    <property type="entry name" value="LRR_R13L1-DRL21"/>
    <property type="match status" value="1"/>
</dbReference>
<dbReference type="EnsemblPlants" id="TraesCS2B02G618700.1">
    <property type="protein sequence ID" value="TraesCS2B02G618700.1"/>
    <property type="gene ID" value="TraesCS2B02G618700"/>
</dbReference>
<keyword evidence="2" id="KW-0433">Leucine-rich repeat</keyword>
<evidence type="ECO:0000256" key="5">
    <source>
        <dbReference type="ARBA" id="ARBA00022821"/>
    </source>
</evidence>
<dbReference type="OrthoDB" id="771937at2759"/>
<dbReference type="InterPro" id="IPR056789">
    <property type="entry name" value="LRR_R13L1-DRL21"/>
</dbReference>
<dbReference type="GO" id="GO:0006952">
    <property type="term" value="P:defense response"/>
    <property type="evidence" value="ECO:0007669"/>
    <property type="project" value="UniProtKB-KW"/>
</dbReference>
<dbReference type="Proteomes" id="UP000019116">
    <property type="component" value="Chromosome 2B"/>
</dbReference>
<evidence type="ECO:0000259" key="8">
    <source>
        <dbReference type="Pfam" id="PF18052"/>
    </source>
</evidence>
<feature type="domain" description="Disease resistance protein winged helix" evidence="9">
    <location>
        <begin position="464"/>
        <end position="528"/>
    </location>
</feature>
<organism evidence="11">
    <name type="scientific">Triticum aestivum</name>
    <name type="common">Wheat</name>
    <dbReference type="NCBI Taxonomy" id="4565"/>
    <lineage>
        <taxon>Eukaryota</taxon>
        <taxon>Viridiplantae</taxon>
        <taxon>Streptophyta</taxon>
        <taxon>Embryophyta</taxon>
        <taxon>Tracheophyta</taxon>
        <taxon>Spermatophyta</taxon>
        <taxon>Magnoliopsida</taxon>
        <taxon>Liliopsida</taxon>
        <taxon>Poales</taxon>
        <taxon>Poaceae</taxon>
        <taxon>BOP clade</taxon>
        <taxon>Pooideae</taxon>
        <taxon>Triticodae</taxon>
        <taxon>Triticeae</taxon>
        <taxon>Triticinae</taxon>
        <taxon>Triticum</taxon>
    </lineage>
</organism>
<dbReference type="Pfam" id="PF18052">
    <property type="entry name" value="Rx_N"/>
    <property type="match status" value="1"/>
</dbReference>
<dbReference type="PANTHER" id="PTHR36766">
    <property type="entry name" value="PLANT BROAD-SPECTRUM MILDEW RESISTANCE PROTEIN RPW8"/>
    <property type="match status" value="1"/>
</dbReference>
<feature type="domain" description="NB-ARC" evidence="7">
    <location>
        <begin position="218"/>
        <end position="377"/>
    </location>
</feature>
<dbReference type="InterPro" id="IPR032675">
    <property type="entry name" value="LRR_dom_sf"/>
</dbReference>
<dbReference type="Gene3D" id="1.10.10.10">
    <property type="entry name" value="Winged helix-like DNA-binding domain superfamily/Winged helix DNA-binding domain"/>
    <property type="match status" value="1"/>
</dbReference>
<dbReference type="InterPro" id="IPR002182">
    <property type="entry name" value="NB-ARC"/>
</dbReference>
<dbReference type="InterPro" id="IPR027417">
    <property type="entry name" value="P-loop_NTPase"/>
</dbReference>
<evidence type="ECO:0000259" key="7">
    <source>
        <dbReference type="Pfam" id="PF00931"/>
    </source>
</evidence>
<dbReference type="AlphaFoldDB" id="A0A3B6CHB8"/>
<evidence type="ECO:0000313" key="11">
    <source>
        <dbReference type="EnsemblPlants" id="TraesCS2B02G618700.1"/>
    </source>
</evidence>
<keyword evidence="4" id="KW-0547">Nucleotide-binding</keyword>
<sequence length="1224" mass="137406">MSLSATGIISAVDDCVNLFQWTRSAIPSLHSGLSGSQQETLQEHVLRLQGGLQRLRDALPAMYDLIDQAERRSHDTRVEKLLPVLKDTVYEVEDLLDEAKWYEVKAQVEGNATHSPPPPPFEFIDDVVQASFGKLSHVQSRLSILSSQLEIAGLAEATEQVDRLVKPKTGSLPYEGLLFCYYKELAQVMGFSTNSKCKRATSLANASTTASANNQFSNGLRRISSLPVLVIQGTGGVGKTTLARRIWFNQTGKPRIIWIHVSDGFDVKRLTKKAIQLCTGEETTTDDLDSLQRDLSKHVSNKRLLVFLDDMRDDALKENGQCWKRFCAPFRNVRGGSMILVTTRCSEVTEGVRTMEPIILDGLKGDAFWNFFKLCVFGDGRSEIDPELERIGRSILPKLKGSPLAARTLGCVLCMDLQASHWNSILESELWELRQGEADIFPALKLSYMHLPFYLKRCFAFCSVYPKDYKFQKARLAEVWVAEGFVESQGGVPIQDIGCQYFEDLVTRSFFQMVPGGYVIPDLLHDLAQKVSEHDCCILRNDSCFDKVPQDVCHLYVLPSSDFDGSNLLRLCRYTKLRTLICKKSLGKEAGFVMGHWCTKLLRMRVISCASTDELPGSIGNLKHLRYLEISRDCALKRIPSTFCWLYNLQIFYAKKCKLESLPSDFGKLINLQKFVLDGLPYYPGCRMRVNAADGQGQRIVRLMKNLNQFRGLEITHVGMLTKDDAAESKLKNKKDLDELKLKFESDGLPISPRFLGYPESQSMQDNEIDMLHQSQIIQDNEIDVLQSLQPPISLKSLLLQNYAGVSLPSWFRPQNLPSLESLTFTDCVGLKNISLCMISQIIGLNVIPAVLVHNNNDSVGMFLSLTDLAIYGCRNLSTLEHFLLPKYVPAVKKITIGGCKRLESIPTEMFGDFHFLEELNIFSCPKIRSRRLVSPSLKKLRLSRSALFYSIECCSLTYFDLSSEFVMSIQLQMWSLPALRELHILCRSLTSIGGSTNLSLCTGTGSIRAFSSLSVLSISHCDKLSTLDDLLTQEYLPAIEEIAIRFCEELPSLPGESFGSFPYLKDLQIDNCRSLNWQRRLVLPSSLQKLSLHYCGDMFSSVPSCLTNLTSLVSLMMKGCQGIRCIPGDIWRCNLTSLELLEIRHCPDLVSIGGAKAVEKIKSVWICECPNLKGVSGIMRRCSKGIISGSCITWKVEDLRTARRHAFVSTSLSIYLCPLLSLF</sequence>
<dbReference type="Pfam" id="PF23559">
    <property type="entry name" value="WHD_DRP"/>
    <property type="match status" value="1"/>
</dbReference>